<dbReference type="PANTHER" id="PTHR10381">
    <property type="entry name" value="ATP-DEPENDENT CLP PROTEASE PROTEOLYTIC SUBUNIT"/>
    <property type="match status" value="1"/>
</dbReference>
<dbReference type="InterPro" id="IPR001907">
    <property type="entry name" value="ClpP"/>
</dbReference>
<keyword evidence="14" id="KW-1185">Reference proteome</keyword>
<dbReference type="GO" id="GO:0051117">
    <property type="term" value="F:ATPase binding"/>
    <property type="evidence" value="ECO:0007669"/>
    <property type="project" value="TreeGrafter"/>
</dbReference>
<dbReference type="PROSITE" id="PS00382">
    <property type="entry name" value="CLP_PROTEASE_HIS"/>
    <property type="match status" value="1"/>
</dbReference>
<dbReference type="InterPro" id="IPR023562">
    <property type="entry name" value="ClpP/TepA"/>
</dbReference>
<evidence type="ECO:0000256" key="12">
    <source>
        <dbReference type="RuleBase" id="RU003567"/>
    </source>
</evidence>
<dbReference type="EMBL" id="CP036426">
    <property type="protein sequence ID" value="QDV38006.1"/>
    <property type="molecule type" value="Genomic_DNA"/>
</dbReference>
<dbReference type="AlphaFoldDB" id="A0A518HBB3"/>
<feature type="active site" evidence="7 9">
    <location>
        <position position="123"/>
    </location>
</feature>
<dbReference type="KEGG" id="tpla:ElP_59530"/>
<evidence type="ECO:0000256" key="1">
    <source>
        <dbReference type="ARBA" id="ARBA00007039"/>
    </source>
</evidence>
<dbReference type="GO" id="GO:0005737">
    <property type="term" value="C:cytoplasm"/>
    <property type="evidence" value="ECO:0007669"/>
    <property type="project" value="UniProtKB-SubCell"/>
</dbReference>
<dbReference type="PRINTS" id="PR00127">
    <property type="entry name" value="CLPPROTEASEP"/>
</dbReference>
<keyword evidence="5 7" id="KW-0720">Serine protease</keyword>
<dbReference type="PROSITE" id="PS00381">
    <property type="entry name" value="CLP_PROTEASE_SER"/>
    <property type="match status" value="1"/>
</dbReference>
<dbReference type="NCBIfam" id="NF009205">
    <property type="entry name" value="PRK12553.1"/>
    <property type="match status" value="1"/>
</dbReference>
<evidence type="ECO:0000256" key="4">
    <source>
        <dbReference type="ARBA" id="ARBA00022801"/>
    </source>
</evidence>
<dbReference type="HAMAP" id="MF_00444">
    <property type="entry name" value="ClpP"/>
    <property type="match status" value="1"/>
</dbReference>
<dbReference type="InterPro" id="IPR029045">
    <property type="entry name" value="ClpP/crotonase-like_dom_sf"/>
</dbReference>
<dbReference type="GO" id="GO:0006515">
    <property type="term" value="P:protein quality control for misfolded or incompletely synthesized proteins"/>
    <property type="evidence" value="ECO:0007669"/>
    <property type="project" value="TreeGrafter"/>
</dbReference>
<dbReference type="InterPro" id="IPR018215">
    <property type="entry name" value="ClpP_Ser_AS"/>
</dbReference>
<evidence type="ECO:0000256" key="6">
    <source>
        <dbReference type="ARBA" id="ARBA00034021"/>
    </source>
</evidence>
<evidence type="ECO:0000313" key="14">
    <source>
        <dbReference type="Proteomes" id="UP000317835"/>
    </source>
</evidence>
<protein>
    <recommendedName>
        <fullName evidence="7 12">ATP-dependent Clp protease proteolytic subunit</fullName>
        <ecNumber evidence="7 10">3.4.21.92</ecNumber>
    </recommendedName>
    <alternativeName>
        <fullName evidence="7">Endopeptidase Clp</fullName>
    </alternativeName>
</protein>
<dbReference type="Gene3D" id="3.90.226.10">
    <property type="entry name" value="2-enoyl-CoA Hydratase, Chain A, domain 1"/>
    <property type="match status" value="1"/>
</dbReference>
<comment type="function">
    <text evidence="7 11">Cleaves peptides in various proteins in a process that requires ATP hydrolysis. Has a chymotrypsin-like activity. Plays a major role in the degradation of misfolded proteins.</text>
</comment>
<dbReference type="FunFam" id="3.90.226.10:FF:000001">
    <property type="entry name" value="ATP-dependent Clp protease proteolytic subunit"/>
    <property type="match status" value="1"/>
</dbReference>
<comment type="subcellular location">
    <subcellularLocation>
        <location evidence="7">Cytoplasm</location>
    </subcellularLocation>
</comment>
<gene>
    <name evidence="7 13" type="primary">clpP</name>
    <name evidence="13" type="ORF">ElP_59530</name>
</gene>
<dbReference type="CDD" id="cd07017">
    <property type="entry name" value="S14_ClpP_2"/>
    <property type="match status" value="1"/>
</dbReference>
<dbReference type="GO" id="GO:0009368">
    <property type="term" value="C:endopeptidase Clp complex"/>
    <property type="evidence" value="ECO:0007669"/>
    <property type="project" value="TreeGrafter"/>
</dbReference>
<evidence type="ECO:0000256" key="3">
    <source>
        <dbReference type="ARBA" id="ARBA00022670"/>
    </source>
</evidence>
<evidence type="ECO:0000256" key="2">
    <source>
        <dbReference type="ARBA" id="ARBA00022490"/>
    </source>
</evidence>
<organism evidence="13 14">
    <name type="scientific">Tautonia plasticadhaerens</name>
    <dbReference type="NCBI Taxonomy" id="2527974"/>
    <lineage>
        <taxon>Bacteria</taxon>
        <taxon>Pseudomonadati</taxon>
        <taxon>Planctomycetota</taxon>
        <taxon>Planctomycetia</taxon>
        <taxon>Isosphaerales</taxon>
        <taxon>Isosphaeraceae</taxon>
        <taxon>Tautonia</taxon>
    </lineage>
</organism>
<feature type="active site" description="Nucleophile" evidence="7">
    <location>
        <position position="98"/>
    </location>
</feature>
<comment type="subunit">
    <text evidence="7">Fourteen ClpP subunits assemble into 2 heptameric rings which stack back to back to give a disk-like structure with a central cavity, resembling the structure of eukaryotic proteasomes.</text>
</comment>
<evidence type="ECO:0000256" key="9">
    <source>
        <dbReference type="PROSITE-ProRule" id="PRU10086"/>
    </source>
</evidence>
<dbReference type="SUPFAM" id="SSF52096">
    <property type="entry name" value="ClpP/crotonase"/>
    <property type="match status" value="1"/>
</dbReference>
<evidence type="ECO:0000256" key="11">
    <source>
        <dbReference type="RuleBase" id="RU000550"/>
    </source>
</evidence>
<dbReference type="NCBIfam" id="NF001368">
    <property type="entry name" value="PRK00277.1"/>
    <property type="match status" value="1"/>
</dbReference>
<reference evidence="13 14" key="1">
    <citation type="submission" date="2019-02" db="EMBL/GenBank/DDBJ databases">
        <title>Deep-cultivation of Planctomycetes and their phenomic and genomic characterization uncovers novel biology.</title>
        <authorList>
            <person name="Wiegand S."/>
            <person name="Jogler M."/>
            <person name="Boedeker C."/>
            <person name="Pinto D."/>
            <person name="Vollmers J."/>
            <person name="Rivas-Marin E."/>
            <person name="Kohn T."/>
            <person name="Peeters S.H."/>
            <person name="Heuer A."/>
            <person name="Rast P."/>
            <person name="Oberbeckmann S."/>
            <person name="Bunk B."/>
            <person name="Jeske O."/>
            <person name="Meyerdierks A."/>
            <person name="Storesund J.E."/>
            <person name="Kallscheuer N."/>
            <person name="Luecker S."/>
            <person name="Lage O.M."/>
            <person name="Pohl T."/>
            <person name="Merkel B.J."/>
            <person name="Hornburger P."/>
            <person name="Mueller R.-W."/>
            <person name="Bruemmer F."/>
            <person name="Labrenz M."/>
            <person name="Spormann A.M."/>
            <person name="Op den Camp H."/>
            <person name="Overmann J."/>
            <person name="Amann R."/>
            <person name="Jetten M.S.M."/>
            <person name="Mascher T."/>
            <person name="Medema M.H."/>
            <person name="Devos D.P."/>
            <person name="Kaster A.-K."/>
            <person name="Ovreas L."/>
            <person name="Rohde M."/>
            <person name="Galperin M.Y."/>
            <person name="Jogler C."/>
        </authorList>
    </citation>
    <scope>NUCLEOTIDE SEQUENCE [LARGE SCALE GENOMIC DNA]</scope>
    <source>
        <strain evidence="13 14">ElP</strain>
    </source>
</reference>
<dbReference type="EC" id="3.4.21.92" evidence="7 10"/>
<dbReference type="Pfam" id="PF00574">
    <property type="entry name" value="CLP_protease"/>
    <property type="match status" value="1"/>
</dbReference>
<keyword evidence="4 7" id="KW-0378">Hydrolase</keyword>
<keyword evidence="2 7" id="KW-0963">Cytoplasm</keyword>
<evidence type="ECO:0000256" key="8">
    <source>
        <dbReference type="PROSITE-ProRule" id="PRU10085"/>
    </source>
</evidence>
<comment type="similarity">
    <text evidence="1 7 12">Belongs to the peptidase S14 family.</text>
</comment>
<dbReference type="RefSeq" id="WP_145276186.1">
    <property type="nucleotide sequence ID" value="NZ_CP036426.1"/>
</dbReference>
<evidence type="ECO:0000256" key="5">
    <source>
        <dbReference type="ARBA" id="ARBA00022825"/>
    </source>
</evidence>
<dbReference type="InterPro" id="IPR033135">
    <property type="entry name" value="ClpP_His_AS"/>
</dbReference>
<dbReference type="OrthoDB" id="9802800at2"/>
<dbReference type="Proteomes" id="UP000317835">
    <property type="component" value="Chromosome"/>
</dbReference>
<keyword evidence="3 7" id="KW-0645">Protease</keyword>
<proteinExistence type="inferred from homology"/>
<evidence type="ECO:0000313" key="13">
    <source>
        <dbReference type="EMBL" id="QDV38006.1"/>
    </source>
</evidence>
<sequence length="204" mass="22700">MPLIPIVIERSGREERAMDIYSRLLQDRIIILGTAIDDTVANLVVAQMLVLAHQDDKADIHLYINSPGGSVTAGMAIYDTMQYVPCDVATYCMGQAASMGSLLLASGAAGKRNALPHGRIMIHQPLAGMEGTATDIEIHAQEFFRMKRQLNEIYQRHTGQTLEKLEQDTDRDRFMSADEAKEYGLVDNVMDREMPIPPRNPEAI</sequence>
<dbReference type="GO" id="GO:0004252">
    <property type="term" value="F:serine-type endopeptidase activity"/>
    <property type="evidence" value="ECO:0007669"/>
    <property type="project" value="UniProtKB-UniRule"/>
</dbReference>
<dbReference type="PANTHER" id="PTHR10381:SF70">
    <property type="entry name" value="ATP-DEPENDENT CLP PROTEASE PROTEOLYTIC SUBUNIT"/>
    <property type="match status" value="1"/>
</dbReference>
<evidence type="ECO:0000256" key="7">
    <source>
        <dbReference type="HAMAP-Rule" id="MF_00444"/>
    </source>
</evidence>
<dbReference type="GO" id="GO:0004176">
    <property type="term" value="F:ATP-dependent peptidase activity"/>
    <property type="evidence" value="ECO:0007669"/>
    <property type="project" value="InterPro"/>
</dbReference>
<comment type="catalytic activity">
    <reaction evidence="6 7 9">
        <text>Hydrolysis of proteins to small peptides in the presence of ATP and magnesium. alpha-casein is the usual test substrate. In the absence of ATP, only oligopeptides shorter than five residues are hydrolyzed (such as succinyl-Leu-Tyr-|-NHMec, and Leu-Tyr-Leu-|-Tyr-Trp, in which cleavage of the -Tyr-|-Leu- and -Tyr-|-Trp bonds also occurs).</text>
        <dbReference type="EC" id="3.4.21.92"/>
    </reaction>
</comment>
<name>A0A518HBB3_9BACT</name>
<feature type="active site" evidence="8">
    <location>
        <position position="98"/>
    </location>
</feature>
<accession>A0A518HBB3</accession>
<evidence type="ECO:0000256" key="10">
    <source>
        <dbReference type="RuleBase" id="RU000549"/>
    </source>
</evidence>